<gene>
    <name evidence="2" type="ORF">F0P94_04100</name>
</gene>
<proteinExistence type="predicted"/>
<dbReference type="RefSeq" id="WP_150902541.1">
    <property type="nucleotide sequence ID" value="NZ_VTWT01000002.1"/>
</dbReference>
<feature type="signal peptide" evidence="1">
    <location>
        <begin position="1"/>
        <end position="22"/>
    </location>
</feature>
<feature type="chain" id="PRO_5024932557" evidence="1">
    <location>
        <begin position="23"/>
        <end position="714"/>
    </location>
</feature>
<evidence type="ECO:0000256" key="1">
    <source>
        <dbReference type="SAM" id="SignalP"/>
    </source>
</evidence>
<protein>
    <submittedName>
        <fullName evidence="2">Uncharacterized protein</fullName>
    </submittedName>
</protein>
<sequence length="714" mass="81413">MFRVLSFLLLLAVVLPAAPVFSQNPVSGAFREVVLHLDTASYSLSKNAVLFNGETQLAFPYQSETQVAEVNLYPSFSARNHTVTLARSADFEQMDSVVNINDQYYRVKVKFRNLTGSQFLNFTFAVKDSASAPRLEVVKLFPYTRTSVKLFQEDNELFVGEEKILELTTDNIRNVKRPLDWVKGEGIDYRLSEQNGILRLHVMPTQLGTRTLKVRLQSNKPSLDKNGKPTYDLPTLEKTFMVKGSRLRFLALDKKEFIYDETSRTKGIEVLVENNWNLTLQKTYRIEDQEAPGGVLIGELFTRNSVANNKVLCWLRVFNYHRISEGYLYLKDGDQARFITNFAILPKSAVKAVSIMHEGGDWTSNLTVNPGEVINLKIEGEGLSKARFRFDDLTDITTDSTLRTDEAVVYKLRVPVNISRRKIGIYNRAASTGHFLTVKEYQRPRNFDFVYINYGAKPQKVSGIVDGPILYDHVVKDIVFTFQPNVIENEKKLYGKQYLDIDVRVTNSRNELIDQRTIENIVICPGDNSPRAAFVNDRECTYGEISLNNFLGRKTYDLSEWNRIEITIRHDKDKYGSEGQSKKIDILLRRRVKFDTEVSFPAGLLVKHQNSDGYGNLGGISMAMIAQFSFYHPEKINRFRPYKIGAGFLALNAFNFSNSANVQRDLGAVIIGSLYPTTRETKLSFPLYLGGGYFISKKTDPWFYFLGPGIQVRF</sequence>
<dbReference type="Proteomes" id="UP000326570">
    <property type="component" value="Unassembled WGS sequence"/>
</dbReference>
<organism evidence="2 3">
    <name type="scientific">Adhaeribacter soli</name>
    <dbReference type="NCBI Taxonomy" id="2607655"/>
    <lineage>
        <taxon>Bacteria</taxon>
        <taxon>Pseudomonadati</taxon>
        <taxon>Bacteroidota</taxon>
        <taxon>Cytophagia</taxon>
        <taxon>Cytophagales</taxon>
        <taxon>Hymenobacteraceae</taxon>
        <taxon>Adhaeribacter</taxon>
    </lineage>
</organism>
<evidence type="ECO:0000313" key="3">
    <source>
        <dbReference type="Proteomes" id="UP000326570"/>
    </source>
</evidence>
<dbReference type="AlphaFoldDB" id="A0A5N1J211"/>
<accession>A0A5N1J211</accession>
<name>A0A5N1J211_9BACT</name>
<comment type="caution">
    <text evidence="2">The sequence shown here is derived from an EMBL/GenBank/DDBJ whole genome shotgun (WGS) entry which is preliminary data.</text>
</comment>
<dbReference type="EMBL" id="VTWT01000002">
    <property type="protein sequence ID" value="KAA9340619.1"/>
    <property type="molecule type" value="Genomic_DNA"/>
</dbReference>
<reference evidence="2 3" key="1">
    <citation type="submission" date="2019-09" db="EMBL/GenBank/DDBJ databases">
        <title>Genome sequence of Adhaeribacter sp. M2.</title>
        <authorList>
            <person name="Srinivasan S."/>
        </authorList>
    </citation>
    <scope>NUCLEOTIDE SEQUENCE [LARGE SCALE GENOMIC DNA]</scope>
    <source>
        <strain evidence="2 3">M2</strain>
    </source>
</reference>
<keyword evidence="1" id="KW-0732">Signal</keyword>
<evidence type="ECO:0000313" key="2">
    <source>
        <dbReference type="EMBL" id="KAA9340619.1"/>
    </source>
</evidence>
<keyword evidence="3" id="KW-1185">Reference proteome</keyword>